<evidence type="ECO:0000256" key="7">
    <source>
        <dbReference type="ARBA" id="ARBA00023204"/>
    </source>
</evidence>
<feature type="region of interest" description="Disordered" evidence="10">
    <location>
        <begin position="620"/>
        <end position="645"/>
    </location>
</feature>
<dbReference type="PROSITE" id="PS50077">
    <property type="entry name" value="HEAT_REPEAT"/>
    <property type="match status" value="1"/>
</dbReference>
<dbReference type="InterPro" id="IPR021133">
    <property type="entry name" value="HEAT_type_2"/>
</dbReference>
<dbReference type="GO" id="GO:0016504">
    <property type="term" value="F:peptidase activator activity"/>
    <property type="evidence" value="ECO:0007669"/>
    <property type="project" value="InterPro"/>
</dbReference>
<dbReference type="InterPro" id="IPR011989">
    <property type="entry name" value="ARM-like"/>
</dbReference>
<dbReference type="InterPro" id="IPR016024">
    <property type="entry name" value="ARM-type_fold"/>
</dbReference>
<gene>
    <name evidence="14" type="ORF">BCV69DRAFT_264148</name>
</gene>
<feature type="region of interest" description="Disordered" evidence="10">
    <location>
        <begin position="1"/>
        <end position="43"/>
    </location>
</feature>
<dbReference type="GO" id="GO:0070628">
    <property type="term" value="F:proteasome binding"/>
    <property type="evidence" value="ECO:0007669"/>
    <property type="project" value="InterPro"/>
</dbReference>
<feature type="non-terminal residue" evidence="14">
    <location>
        <position position="1980"/>
    </location>
</feature>
<feature type="domain" description="Proteasome activator complex subunit 4-like HEAT repeat-like" evidence="13">
    <location>
        <begin position="1312"/>
        <end position="1585"/>
    </location>
</feature>
<evidence type="ECO:0000256" key="10">
    <source>
        <dbReference type="SAM" id="MobiDB-lite"/>
    </source>
</evidence>
<feature type="compositionally biased region" description="Low complexity" evidence="10">
    <location>
        <begin position="284"/>
        <end position="294"/>
    </location>
</feature>
<feature type="region of interest" description="Disordered" evidence="10">
    <location>
        <begin position="282"/>
        <end position="305"/>
    </location>
</feature>
<dbReference type="STRING" id="1684307.A0A316U072"/>
<keyword evidence="6" id="KW-0227">DNA damage</keyword>
<feature type="compositionally biased region" description="Polar residues" evidence="10">
    <location>
        <begin position="405"/>
        <end position="414"/>
    </location>
</feature>
<comment type="similarity">
    <text evidence="3">Belongs to the BLM10 family.</text>
</comment>
<keyword evidence="4" id="KW-0963">Cytoplasm</keyword>
<comment type="subcellular location">
    <subcellularLocation>
        <location evidence="2">Cytoplasm</location>
    </subcellularLocation>
    <subcellularLocation>
        <location evidence="1">Nucleus speckle</location>
    </subcellularLocation>
</comment>
<dbReference type="PANTHER" id="PTHR32170">
    <property type="entry name" value="PROTEASOME ACTIVATOR COMPLEX SUBUNIT 4"/>
    <property type="match status" value="1"/>
</dbReference>
<accession>A0A316U072</accession>
<evidence type="ECO:0000259" key="11">
    <source>
        <dbReference type="Pfam" id="PF11919"/>
    </source>
</evidence>
<dbReference type="SUPFAM" id="SSF48371">
    <property type="entry name" value="ARM repeat"/>
    <property type="match status" value="1"/>
</dbReference>
<evidence type="ECO:0000256" key="6">
    <source>
        <dbReference type="ARBA" id="ARBA00022763"/>
    </source>
</evidence>
<evidence type="ECO:0000256" key="9">
    <source>
        <dbReference type="PROSITE-ProRule" id="PRU00103"/>
    </source>
</evidence>
<reference evidence="14 15" key="1">
    <citation type="journal article" date="2018" name="Mol. Biol. Evol.">
        <title>Broad Genomic Sampling Reveals a Smut Pathogenic Ancestry of the Fungal Clade Ustilaginomycotina.</title>
        <authorList>
            <person name="Kijpornyongpan T."/>
            <person name="Mondo S.J."/>
            <person name="Barry K."/>
            <person name="Sandor L."/>
            <person name="Lee J."/>
            <person name="Lipzen A."/>
            <person name="Pangilinan J."/>
            <person name="LaButti K."/>
            <person name="Hainaut M."/>
            <person name="Henrissat B."/>
            <person name="Grigoriev I.V."/>
            <person name="Spatafora J.W."/>
            <person name="Aime M.C."/>
        </authorList>
    </citation>
    <scope>NUCLEOTIDE SEQUENCE [LARGE SCALE GENOMIC DNA]</scope>
    <source>
        <strain evidence="14 15">MCA 4718</strain>
    </source>
</reference>
<evidence type="ECO:0000256" key="3">
    <source>
        <dbReference type="ARBA" id="ARBA00005739"/>
    </source>
</evidence>
<feature type="repeat" description="HEAT" evidence="9">
    <location>
        <begin position="1828"/>
        <end position="1866"/>
    </location>
</feature>
<protein>
    <recommendedName>
        <fullName evidence="16">ARM repeat-containing protein</fullName>
    </recommendedName>
</protein>
<keyword evidence="7" id="KW-0234">DNA repair</keyword>
<feature type="compositionally biased region" description="Acidic residues" evidence="10">
    <location>
        <begin position="622"/>
        <end position="635"/>
    </location>
</feature>
<sequence length="1980" mass="221864">MEPPTDMYDDDDELQEGATLLGQSLTSPSKPASATPSRPTKTKIKVKVHKEDRTKMMDWPESLPYECESLEEFDQRLAFIERKLIECIEAKDYDVGLIQWNHKLQCLISLKYPILRSTRASLAALYYHLTLIPGLDTRIVDVCASMAITLLAPKRKISSRDLTLPWKPLYDLLYAQLFPKSRTIGLTAIANTLLDLAITAQRFYSPLDADDMLEEILPFMDGSSVNSVIAAQAFLVHFLPLSKPQRWLPAMFRLWSTFESSLFDDQMIDLLARLSEMHCDPAISAESSSSSPSLEPRDSDSTTSAPIGLWKDVGLLTKDQFSLVMTKALRAAGLPVGANKHANATLMAQSISMRSGPDAAVSDTIMRMKKPSRPVTNMAVIMVYNMSCDGPVAPPEGEATPSPPTSGGETSNEQHSFLAGSRALDAVARFLQATETYFHPSNWGPWQFALAGFVGELSATFLNRWRDEQRSDCKTPLDRRLTPAIKREFVQTSKTVCLLSMFGKDGLTIAASQKALKRLAILEPDLIIPAVLDRAYSSLEELETTHRTTAIITMLSALSLPLVSREIFPAGGKHLAPLLHLCLPAFDPTDASKTMCACSFVVTALMTIRLDDLTRPELTDSAVDDADAPNGESEEAAVARMSRREEDDALRMSTGDFVEWSIEYFNRVFVICAALPEEGATGKVGGKQEEQVIASLLASTDSVVVAMSPHLRAITFNHILKYCAENTSPSATRVIGSIIACFARVDPELTLSKIFPLVDARIREELQHGASSARTISGNTTAPVDAALHWHIAILMGAISYSGKAVLKYREGLLSLCGLLIERTRSVKGFTMTAGLVNRLITVLCTFYPSDWHCLNPDEWNDPQIARNSHMHWGKLYEARDAQLRWHIPDEEDVGFAIEVLQRLVEPRMDEFLELQSVAHELRDTVWSNDFIRKLSLLKYCFTAQASLVPDARAGGGEQASDAGNECMEFIQPPPAFKSGFVLQEPESPHYKYVVGFRERLGELLYRSATSTKASEAEDKQGCIRLLLRTVRTYLSDYSYSSEEYNNQSQALSFYRKIFKVYPRQKEQPRMLWIRRAAFYHASRGRLNAFHRRRTALDDKLIKDIVLEYCMSTYVGIRKTAQNTLDHIAGLYDGTRQICMPILLRAVAPGVGDDRMKGALYCLGSKGFGNLAIVDARFTSDYITCLINAQHHPKPSLQKVVRALLGDFCARFAEPSTFKFRIETPQELVTVVRTIERSLGSATPSTPVQVLEEVVAKRQSRSHEIDGLQAKLNPVLLKIARDPHVHWSFAQFAARILRALIRRDQPINPEVASYFVQELVSDNPNLRKYATGALTRLLYFIKLRTLCASDQDLAVGKSTNPLKRKETLPVPMTRGYENDMADSLVVPMDAEAGESSHRAKYRDRTHLGWLVWGKEATYYAMPPKDQAPWQWDESSKAAVDAMWSSGLSSDEYWSKLFSILGQEKPRTYPATENFGLIKSFAQIYGYAVQDIIAPIANRAIGLQDRHAHRAASEAIVGVIKGSKHWPLDDQDKFWAWLVPLFPRIFKESTQDSQQAWSEMVHQTFDGRDPRRAQPLLDFTVQRAKEYQEGKGEFESLNEQKRAHGMFRSLIALLDRKLTARAPEFVEVYSKDLGSAFGELRSEQSEILADLDLFSVAPRYPSVEHFLRDASGQEDGAPLSEMPDVYKARFEMIKASLEESRPSRVPLSQGTSRYDCISMTALLWVSTTLGDHRHSKMEYHAIEFLPHIFQMLELKDNPELSNLARAALTKICTHHFGPGALPGKLVEQLLTLLKESKDSWRVRLDALPILQVAYFQNLFYLGPADIRGMVDVLLALLKDAHPEVREMVATSLSGIVRCSERKLISDLKRRFTYTVTHTLLPARGSEEYSSALIELHSGILGATALLSAFPYEIPSWMPELLLQTVCQHTDDPPPVSTTIKKCAREWKRTHQDGWEEASKAFTPEELAEVNAWALGRSDYYA</sequence>
<dbReference type="InterPro" id="IPR032430">
    <property type="entry name" value="Blm10_mid"/>
</dbReference>
<dbReference type="GO" id="GO:0016607">
    <property type="term" value="C:nuclear speck"/>
    <property type="evidence" value="ECO:0007669"/>
    <property type="project" value="UniProtKB-SubCell"/>
</dbReference>
<proteinExistence type="inferred from homology"/>
<dbReference type="PANTHER" id="PTHR32170:SF3">
    <property type="entry name" value="PROTEASOME ACTIVATOR COMPLEX SUBUNIT 4"/>
    <property type="match status" value="1"/>
</dbReference>
<feature type="domain" description="Proteasome activator Blm10 middle HEAT repeats region" evidence="12">
    <location>
        <begin position="429"/>
        <end position="948"/>
    </location>
</feature>
<feature type="compositionally biased region" description="Low complexity" evidence="10">
    <location>
        <begin position="26"/>
        <end position="39"/>
    </location>
</feature>
<dbReference type="GO" id="GO:0005829">
    <property type="term" value="C:cytosol"/>
    <property type="evidence" value="ECO:0007669"/>
    <property type="project" value="TreeGrafter"/>
</dbReference>
<dbReference type="Pfam" id="PF23096">
    <property type="entry name" value="HEAT_PSME4"/>
    <property type="match status" value="1"/>
</dbReference>
<dbReference type="InterPro" id="IPR021843">
    <property type="entry name" value="PSME4_C"/>
</dbReference>
<dbReference type="GeneID" id="37012481"/>
<evidence type="ECO:0000256" key="1">
    <source>
        <dbReference type="ARBA" id="ARBA00004324"/>
    </source>
</evidence>
<evidence type="ECO:0000256" key="4">
    <source>
        <dbReference type="ARBA" id="ARBA00022490"/>
    </source>
</evidence>
<dbReference type="OrthoDB" id="17907at2759"/>
<feature type="domain" description="Proteasome activator complex subunit 4 C-terminal" evidence="11">
    <location>
        <begin position="1892"/>
        <end position="1980"/>
    </location>
</feature>
<evidence type="ECO:0000313" key="15">
    <source>
        <dbReference type="Proteomes" id="UP000245942"/>
    </source>
</evidence>
<keyword evidence="15" id="KW-1185">Reference proteome</keyword>
<dbReference type="Gene3D" id="1.25.10.10">
    <property type="entry name" value="Leucine-rich Repeat Variant"/>
    <property type="match status" value="1"/>
</dbReference>
<dbReference type="EMBL" id="KZ819339">
    <property type="protein sequence ID" value="PWN17931.1"/>
    <property type="molecule type" value="Genomic_DNA"/>
</dbReference>
<dbReference type="Pfam" id="PF16507">
    <property type="entry name" value="HEAT_PSME4_mid"/>
    <property type="match status" value="1"/>
</dbReference>
<keyword evidence="5" id="KW-0677">Repeat</keyword>
<dbReference type="GO" id="GO:0010499">
    <property type="term" value="P:proteasomal ubiquitin-independent protein catabolic process"/>
    <property type="evidence" value="ECO:0007669"/>
    <property type="project" value="TreeGrafter"/>
</dbReference>
<dbReference type="Pfam" id="PF11919">
    <property type="entry name" value="PSME4_C"/>
    <property type="match status" value="1"/>
</dbReference>
<evidence type="ECO:0000256" key="8">
    <source>
        <dbReference type="ARBA" id="ARBA00023242"/>
    </source>
</evidence>
<dbReference type="InterPro" id="IPR055455">
    <property type="entry name" value="HEAT_PSME4"/>
</dbReference>
<evidence type="ECO:0000256" key="5">
    <source>
        <dbReference type="ARBA" id="ARBA00022737"/>
    </source>
</evidence>
<keyword evidence="8" id="KW-0539">Nucleus</keyword>
<feature type="region of interest" description="Disordered" evidence="10">
    <location>
        <begin position="392"/>
        <end position="414"/>
    </location>
</feature>
<dbReference type="GO" id="GO:0006281">
    <property type="term" value="P:DNA repair"/>
    <property type="evidence" value="ECO:0007669"/>
    <property type="project" value="UniProtKB-KW"/>
</dbReference>
<organism evidence="14 15">
    <name type="scientific">Pseudomicrostroma glucosiphilum</name>
    <dbReference type="NCBI Taxonomy" id="1684307"/>
    <lineage>
        <taxon>Eukaryota</taxon>
        <taxon>Fungi</taxon>
        <taxon>Dikarya</taxon>
        <taxon>Basidiomycota</taxon>
        <taxon>Ustilaginomycotina</taxon>
        <taxon>Exobasidiomycetes</taxon>
        <taxon>Microstromatales</taxon>
        <taxon>Microstromatales incertae sedis</taxon>
        <taxon>Pseudomicrostroma</taxon>
    </lineage>
</organism>
<dbReference type="Proteomes" id="UP000245942">
    <property type="component" value="Unassembled WGS sequence"/>
</dbReference>
<evidence type="ECO:0008006" key="16">
    <source>
        <dbReference type="Google" id="ProtNLM"/>
    </source>
</evidence>
<dbReference type="RefSeq" id="XP_025345091.1">
    <property type="nucleotide sequence ID" value="XM_025490747.1"/>
</dbReference>
<evidence type="ECO:0000313" key="14">
    <source>
        <dbReference type="EMBL" id="PWN17931.1"/>
    </source>
</evidence>
<name>A0A316U072_9BASI</name>
<dbReference type="InterPro" id="IPR035309">
    <property type="entry name" value="PSME4"/>
</dbReference>
<evidence type="ECO:0000259" key="13">
    <source>
        <dbReference type="Pfam" id="PF23096"/>
    </source>
</evidence>
<evidence type="ECO:0000259" key="12">
    <source>
        <dbReference type="Pfam" id="PF16507"/>
    </source>
</evidence>
<evidence type="ECO:0000256" key="2">
    <source>
        <dbReference type="ARBA" id="ARBA00004496"/>
    </source>
</evidence>